<evidence type="ECO:0008006" key="5">
    <source>
        <dbReference type="Google" id="ProtNLM"/>
    </source>
</evidence>
<evidence type="ECO:0000256" key="1">
    <source>
        <dbReference type="SAM" id="MobiDB-lite"/>
    </source>
</evidence>
<dbReference type="Proteomes" id="UP000501690">
    <property type="component" value="Linkage Group LG2"/>
</dbReference>
<accession>A0A4D6L9R1</accession>
<name>A0A4D6L9R1_VIGUN</name>
<dbReference type="EMBL" id="CP039346">
    <property type="protein sequence ID" value="QCD85284.1"/>
    <property type="molecule type" value="Genomic_DNA"/>
</dbReference>
<dbReference type="PANTHER" id="PTHR35461:SF3">
    <property type="entry name" value="OVATE DOMAIN-CONTAINING PROTEIN"/>
    <property type="match status" value="1"/>
</dbReference>
<feature type="compositionally biased region" description="Basic and acidic residues" evidence="1">
    <location>
        <begin position="92"/>
        <end position="110"/>
    </location>
</feature>
<dbReference type="EMBL" id="CP039346">
    <property type="protein sequence ID" value="QCD85283.1"/>
    <property type="molecule type" value="Genomic_DNA"/>
</dbReference>
<organism evidence="2 4">
    <name type="scientific">Vigna unguiculata</name>
    <name type="common">Cowpea</name>
    <dbReference type="NCBI Taxonomy" id="3917"/>
    <lineage>
        <taxon>Eukaryota</taxon>
        <taxon>Viridiplantae</taxon>
        <taxon>Streptophyta</taxon>
        <taxon>Embryophyta</taxon>
        <taxon>Tracheophyta</taxon>
        <taxon>Spermatophyta</taxon>
        <taxon>Magnoliopsida</taxon>
        <taxon>eudicotyledons</taxon>
        <taxon>Gunneridae</taxon>
        <taxon>Pentapetalae</taxon>
        <taxon>rosids</taxon>
        <taxon>fabids</taxon>
        <taxon>Fabales</taxon>
        <taxon>Fabaceae</taxon>
        <taxon>Papilionoideae</taxon>
        <taxon>50 kb inversion clade</taxon>
        <taxon>NPAAA clade</taxon>
        <taxon>indigoferoid/millettioid clade</taxon>
        <taxon>Phaseoleae</taxon>
        <taxon>Vigna</taxon>
    </lineage>
</organism>
<proteinExistence type="predicted"/>
<keyword evidence="4" id="KW-1185">Reference proteome</keyword>
<evidence type="ECO:0000313" key="3">
    <source>
        <dbReference type="EMBL" id="QCD85284.1"/>
    </source>
</evidence>
<protein>
    <recommendedName>
        <fullName evidence="5">OVATE domain-containing protein</fullName>
    </recommendedName>
</protein>
<evidence type="ECO:0000313" key="2">
    <source>
        <dbReference type="EMBL" id="QCD85283.1"/>
    </source>
</evidence>
<dbReference type="PANTHER" id="PTHR35461">
    <property type="entry name" value="BNAANNG14610D PROTEIN"/>
    <property type="match status" value="1"/>
</dbReference>
<evidence type="ECO:0000313" key="4">
    <source>
        <dbReference type="Proteomes" id="UP000501690"/>
    </source>
</evidence>
<feature type="region of interest" description="Disordered" evidence="1">
    <location>
        <begin position="63"/>
        <end position="122"/>
    </location>
</feature>
<sequence length="194" mass="23128">MQLGNSISNTMKFLHKTLENFKSCFFPRYQKLPKTPPQNQFLGMDNNNYKDLEKFYSDFTEQWDSGKEKGRQKSKKKGKEVPNESVVGLNNARHDEQKMKKSEEREECEKKKQKGLTNERVNQKKDWRGNGNYCMVEKKLREMEMLEMSDVDYVLDIEEVLHYYSRITCPMYLEIVDKLLVEMYSEFNSCCYTS</sequence>
<reference evidence="2 4" key="1">
    <citation type="submission" date="2019-04" db="EMBL/GenBank/DDBJ databases">
        <title>An improved genome assembly and genetic linkage map for asparagus bean, Vigna unguiculata ssp. sesquipedialis.</title>
        <authorList>
            <person name="Xia Q."/>
            <person name="Zhang R."/>
            <person name="Dong Y."/>
        </authorList>
    </citation>
    <scope>NUCLEOTIDE SEQUENCE [LARGE SCALE GENOMIC DNA]</scope>
    <source>
        <tissue evidence="2">Leaf</tissue>
    </source>
</reference>
<gene>
    <name evidence="2" type="ORF">DEO72_LG2g5643</name>
    <name evidence="3" type="ORF">DEO72_LG2g5644</name>
</gene>
<dbReference type="AlphaFoldDB" id="A0A4D6L9R1"/>